<evidence type="ECO:0000313" key="4">
    <source>
        <dbReference type="Proteomes" id="UP001151002"/>
    </source>
</evidence>
<dbReference type="Pfam" id="PF07398">
    <property type="entry name" value="MDMPI_C"/>
    <property type="match status" value="1"/>
</dbReference>
<dbReference type="SUPFAM" id="SSF109854">
    <property type="entry name" value="DinB/YfiT-like putative metalloenzymes"/>
    <property type="match status" value="1"/>
</dbReference>
<proteinExistence type="predicted"/>
<dbReference type="NCBIfam" id="TIGR03083">
    <property type="entry name" value="maleylpyruvate isomerase family mycothiol-dependent enzyme"/>
    <property type="match status" value="1"/>
</dbReference>
<dbReference type="PANTHER" id="PTHR40758">
    <property type="entry name" value="CONSERVED PROTEIN"/>
    <property type="match status" value="1"/>
</dbReference>
<dbReference type="InterPro" id="IPR017517">
    <property type="entry name" value="Maleyloyr_isom"/>
</dbReference>
<name>A0ABT4AVT3_9ACTN</name>
<dbReference type="GO" id="GO:0016853">
    <property type="term" value="F:isomerase activity"/>
    <property type="evidence" value="ECO:0007669"/>
    <property type="project" value="UniProtKB-KW"/>
</dbReference>
<organism evidence="3 4">
    <name type="scientific">Paractinoplanes pyxinae</name>
    <dbReference type="NCBI Taxonomy" id="2997416"/>
    <lineage>
        <taxon>Bacteria</taxon>
        <taxon>Bacillati</taxon>
        <taxon>Actinomycetota</taxon>
        <taxon>Actinomycetes</taxon>
        <taxon>Micromonosporales</taxon>
        <taxon>Micromonosporaceae</taxon>
        <taxon>Paractinoplanes</taxon>
    </lineage>
</organism>
<dbReference type="EMBL" id="JAPNTZ010000003">
    <property type="protein sequence ID" value="MCY1138329.1"/>
    <property type="molecule type" value="Genomic_DNA"/>
</dbReference>
<dbReference type="RefSeq" id="WP_267562313.1">
    <property type="nucleotide sequence ID" value="NZ_JAPNTZ010000003.1"/>
</dbReference>
<evidence type="ECO:0000313" key="3">
    <source>
        <dbReference type="EMBL" id="MCY1138329.1"/>
    </source>
</evidence>
<dbReference type="InterPro" id="IPR010872">
    <property type="entry name" value="MDMPI_C-term_domain"/>
</dbReference>
<protein>
    <submittedName>
        <fullName evidence="3">Maleylpyruvate isomerase family mycothiol-dependent enzyme</fullName>
    </submittedName>
</protein>
<keyword evidence="4" id="KW-1185">Reference proteome</keyword>
<dbReference type="Pfam" id="PF11716">
    <property type="entry name" value="MDMPI_N"/>
    <property type="match status" value="1"/>
</dbReference>
<comment type="caution">
    <text evidence="3">The sequence shown here is derived from an EMBL/GenBank/DDBJ whole genome shotgun (WGS) entry which is preliminary data.</text>
</comment>
<reference evidence="3" key="1">
    <citation type="submission" date="2022-11" db="EMBL/GenBank/DDBJ databases">
        <authorList>
            <person name="Somphong A."/>
            <person name="Phongsopitanun W."/>
        </authorList>
    </citation>
    <scope>NUCLEOTIDE SEQUENCE</scope>
    <source>
        <strain evidence="3">Pm04-4</strain>
    </source>
</reference>
<feature type="domain" description="MDMPI C-terminal" evidence="1">
    <location>
        <begin position="154"/>
        <end position="234"/>
    </location>
</feature>
<evidence type="ECO:0000259" key="2">
    <source>
        <dbReference type="Pfam" id="PF11716"/>
    </source>
</evidence>
<dbReference type="InterPro" id="IPR024344">
    <property type="entry name" value="MDMPI_metal-binding"/>
</dbReference>
<dbReference type="Proteomes" id="UP001151002">
    <property type="component" value="Unassembled WGS sequence"/>
</dbReference>
<gene>
    <name evidence="3" type="ORF">OWR29_09995</name>
</gene>
<feature type="domain" description="Mycothiol-dependent maleylpyruvate isomerase metal-binding" evidence="2">
    <location>
        <begin position="27"/>
        <end position="140"/>
    </location>
</feature>
<evidence type="ECO:0000259" key="1">
    <source>
        <dbReference type="Pfam" id="PF07398"/>
    </source>
</evidence>
<sequence>MRLRDRHVWRAGVKVRDARGMGLDHLALLHEELAAFQECLSGDLSAPVEHCGDWTLRDLGVHLGQENLWAAAAVRERRGDYMAEPPPVDVVSWFGETARTLTDALAVDPSTEAWTFFPPRTVAFWRRRRCLETLVHRWDAEQAVGRAGALDPELSGDGIAEVVDGFVPRQIRLGRMAPLRAAVRLTATDLRACWILGPGDPVAELSGPAADLLLMLWGRRPVPWSSLSGDEAEARDVLHGPLVP</sequence>
<keyword evidence="3" id="KW-0413">Isomerase</keyword>
<accession>A0ABT4AVT3</accession>
<dbReference type="PANTHER" id="PTHR40758:SF1">
    <property type="entry name" value="CONSERVED PROTEIN"/>
    <property type="match status" value="1"/>
</dbReference>
<dbReference type="InterPro" id="IPR034660">
    <property type="entry name" value="DinB/YfiT-like"/>
</dbReference>